<dbReference type="CDD" id="cd00397">
    <property type="entry name" value="DNA_BRE_C"/>
    <property type="match status" value="1"/>
</dbReference>
<evidence type="ECO:0000313" key="4">
    <source>
        <dbReference type="EMBL" id="KAF4650502.1"/>
    </source>
</evidence>
<name>A0A7J6KUC3_PERCH</name>
<dbReference type="PROSITE" id="PS51898">
    <property type="entry name" value="TYR_RECOMBINASE"/>
    <property type="match status" value="1"/>
</dbReference>
<dbReference type="Gene3D" id="1.10.150.130">
    <property type="match status" value="1"/>
</dbReference>
<comment type="caution">
    <text evidence="4">The sequence shown here is derived from an EMBL/GenBank/DDBJ whole genome shotgun (WGS) entry which is preliminary data.</text>
</comment>
<dbReference type="InterPro" id="IPR011010">
    <property type="entry name" value="DNA_brk_join_enz"/>
</dbReference>
<evidence type="ECO:0000256" key="1">
    <source>
        <dbReference type="ARBA" id="ARBA00023125"/>
    </source>
</evidence>
<evidence type="ECO:0000256" key="2">
    <source>
        <dbReference type="ARBA" id="ARBA00023172"/>
    </source>
</evidence>
<dbReference type="GO" id="GO:0015074">
    <property type="term" value="P:DNA integration"/>
    <property type="evidence" value="ECO:0007669"/>
    <property type="project" value="InterPro"/>
</dbReference>
<accession>A0A7J6KUC3</accession>
<dbReference type="InterPro" id="IPR052925">
    <property type="entry name" value="Phage_Integrase-like_Recomb"/>
</dbReference>
<reference evidence="4 5" key="1">
    <citation type="submission" date="2020-04" db="EMBL/GenBank/DDBJ databases">
        <title>Perkinsus chesapeaki whole genome sequence.</title>
        <authorList>
            <person name="Bogema D.R."/>
        </authorList>
    </citation>
    <scope>NUCLEOTIDE SEQUENCE [LARGE SCALE GENOMIC DNA]</scope>
    <source>
        <strain evidence="4">ATCC PRA-425</strain>
    </source>
</reference>
<dbReference type="SUPFAM" id="SSF56349">
    <property type="entry name" value="DNA breaking-rejoining enzymes"/>
    <property type="match status" value="1"/>
</dbReference>
<dbReference type="OrthoDB" id="10552111at2759"/>
<dbReference type="Proteomes" id="UP000591131">
    <property type="component" value="Unassembled WGS sequence"/>
</dbReference>
<dbReference type="PANTHER" id="PTHR34605">
    <property type="entry name" value="PHAGE_INTEGRASE DOMAIN-CONTAINING PROTEIN"/>
    <property type="match status" value="1"/>
</dbReference>
<keyword evidence="1" id="KW-0238">DNA-binding</keyword>
<keyword evidence="5" id="KW-1185">Reference proteome</keyword>
<organism evidence="4 5">
    <name type="scientific">Perkinsus chesapeaki</name>
    <name type="common">Clam parasite</name>
    <name type="synonym">Perkinsus andrewsi</name>
    <dbReference type="NCBI Taxonomy" id="330153"/>
    <lineage>
        <taxon>Eukaryota</taxon>
        <taxon>Sar</taxon>
        <taxon>Alveolata</taxon>
        <taxon>Perkinsozoa</taxon>
        <taxon>Perkinsea</taxon>
        <taxon>Perkinsida</taxon>
        <taxon>Perkinsidae</taxon>
        <taxon>Perkinsus</taxon>
    </lineage>
</organism>
<keyword evidence="2" id="KW-0233">DNA recombination</keyword>
<dbReference type="GO" id="GO:0006310">
    <property type="term" value="P:DNA recombination"/>
    <property type="evidence" value="ECO:0007669"/>
    <property type="project" value="UniProtKB-KW"/>
</dbReference>
<dbReference type="InterPro" id="IPR013762">
    <property type="entry name" value="Integrase-like_cat_sf"/>
</dbReference>
<dbReference type="Gene3D" id="1.10.443.10">
    <property type="entry name" value="Intergrase catalytic core"/>
    <property type="match status" value="1"/>
</dbReference>
<dbReference type="GO" id="GO:0003677">
    <property type="term" value="F:DNA binding"/>
    <property type="evidence" value="ECO:0007669"/>
    <property type="project" value="UniProtKB-KW"/>
</dbReference>
<dbReference type="InterPro" id="IPR002104">
    <property type="entry name" value="Integrase_catalytic"/>
</dbReference>
<protein>
    <recommendedName>
        <fullName evidence="3">Tyr recombinase domain-containing protein</fullName>
    </recommendedName>
</protein>
<evidence type="ECO:0000259" key="3">
    <source>
        <dbReference type="PROSITE" id="PS51898"/>
    </source>
</evidence>
<dbReference type="PANTHER" id="PTHR34605:SF4">
    <property type="entry name" value="DNA ADENINE METHYLTRANSFERASE"/>
    <property type="match status" value="1"/>
</dbReference>
<evidence type="ECO:0000313" key="5">
    <source>
        <dbReference type="Proteomes" id="UP000591131"/>
    </source>
</evidence>
<feature type="domain" description="Tyr recombinase" evidence="3">
    <location>
        <begin position="169"/>
        <end position="367"/>
    </location>
</feature>
<proteinExistence type="predicted"/>
<dbReference type="InterPro" id="IPR010998">
    <property type="entry name" value="Integrase_recombinase_N"/>
</dbReference>
<dbReference type="EMBL" id="JAAPAO010001244">
    <property type="protein sequence ID" value="KAF4650502.1"/>
    <property type="molecule type" value="Genomic_DNA"/>
</dbReference>
<sequence length="430" mass="48702">MKNGGIREWLAEKKAEKDVIFREYLRTKNLNESPVKGPTVRPDVHIRQLDTPRNLETVRISDQEVETFIHGARAVNTHKQYNSITKGYRDFVATQDPSADCFPIIPSMLVRYAIYLTRKKRAKETILKYIRVLRMVDKSSAGARKWSVSEEELMRLTREAVRRKSPSSRPKQALTLTDQQLRNAALVTPPSGRKSGSTAVLLGVAACLRPGELADLERRDITDDRSNNVLWVNVREGKTDIERWGESVLVACCCTENGKTEVFCPFHRTIELLDEVDVCRKLQTTSIFGCTKEELNKDIKDVLRIVTGSSHRATAHALRKSAAHLMAERGMSPQEIADHGRWKSTTTVLNTYLRQSSSYEDKAKGYASKIFNPAVSTSTSSSTRASCAVTSARHSDRIEPTTISHSRRVRRLTTEAEIMLREMIRNKRQD</sequence>
<gene>
    <name evidence="4" type="ORF">FOL47_001105</name>
</gene>
<dbReference type="AlphaFoldDB" id="A0A7J6KUC3"/>